<feature type="transmembrane region" description="Helical" evidence="1">
    <location>
        <begin position="355"/>
        <end position="375"/>
    </location>
</feature>
<feature type="transmembrane region" description="Helical" evidence="1">
    <location>
        <begin position="289"/>
        <end position="310"/>
    </location>
</feature>
<dbReference type="Pfam" id="PF06197">
    <property type="entry name" value="DUF998"/>
    <property type="match status" value="1"/>
</dbReference>
<dbReference type="AlphaFoldDB" id="A0A0R1UXW0"/>
<keyword evidence="1" id="KW-1133">Transmembrane helix</keyword>
<gene>
    <name evidence="2" type="ORF">FD50_GL001542</name>
</gene>
<dbReference type="OrthoDB" id="2329326at2"/>
<feature type="transmembrane region" description="Helical" evidence="1">
    <location>
        <begin position="152"/>
        <end position="172"/>
    </location>
</feature>
<feature type="transmembrane region" description="Helical" evidence="1">
    <location>
        <begin position="212"/>
        <end position="231"/>
    </location>
</feature>
<keyword evidence="3" id="KW-1185">Reference proteome</keyword>
<dbReference type="Proteomes" id="UP000051166">
    <property type="component" value="Unassembled WGS sequence"/>
</dbReference>
<keyword evidence="1" id="KW-0812">Transmembrane</keyword>
<dbReference type="InterPro" id="IPR009339">
    <property type="entry name" value="DUF998"/>
</dbReference>
<accession>A0A0R1UXW0</accession>
<feature type="transmembrane region" description="Helical" evidence="1">
    <location>
        <begin position="255"/>
        <end position="277"/>
    </location>
</feature>
<organism evidence="2 3">
    <name type="scientific">Liquorilactobacillus satsumensis DSM 16230 = JCM 12392</name>
    <dbReference type="NCBI Taxonomy" id="1423801"/>
    <lineage>
        <taxon>Bacteria</taxon>
        <taxon>Bacillati</taxon>
        <taxon>Bacillota</taxon>
        <taxon>Bacilli</taxon>
        <taxon>Lactobacillales</taxon>
        <taxon>Lactobacillaceae</taxon>
        <taxon>Liquorilactobacillus</taxon>
    </lineage>
</organism>
<reference evidence="2 3" key="1">
    <citation type="journal article" date="2015" name="Genome Announc.">
        <title>Expanding the biotechnology potential of lactobacilli through comparative genomics of 213 strains and associated genera.</title>
        <authorList>
            <person name="Sun Z."/>
            <person name="Harris H.M."/>
            <person name="McCann A."/>
            <person name="Guo C."/>
            <person name="Argimon S."/>
            <person name="Zhang W."/>
            <person name="Yang X."/>
            <person name="Jeffery I.B."/>
            <person name="Cooney J.C."/>
            <person name="Kagawa T.F."/>
            <person name="Liu W."/>
            <person name="Song Y."/>
            <person name="Salvetti E."/>
            <person name="Wrobel A."/>
            <person name="Rasinkangas P."/>
            <person name="Parkhill J."/>
            <person name="Rea M.C."/>
            <person name="O'Sullivan O."/>
            <person name="Ritari J."/>
            <person name="Douillard F.P."/>
            <person name="Paul Ross R."/>
            <person name="Yang R."/>
            <person name="Briner A.E."/>
            <person name="Felis G.E."/>
            <person name="de Vos W.M."/>
            <person name="Barrangou R."/>
            <person name="Klaenhammer T.R."/>
            <person name="Caufield P.W."/>
            <person name="Cui Y."/>
            <person name="Zhang H."/>
            <person name="O'Toole P.W."/>
        </authorList>
    </citation>
    <scope>NUCLEOTIDE SEQUENCE [LARGE SCALE GENOMIC DNA]</scope>
    <source>
        <strain evidence="2 3">DSM 16230</strain>
    </source>
</reference>
<evidence type="ECO:0000313" key="3">
    <source>
        <dbReference type="Proteomes" id="UP000051166"/>
    </source>
</evidence>
<evidence type="ECO:0000256" key="1">
    <source>
        <dbReference type="SAM" id="Phobius"/>
    </source>
</evidence>
<comment type="caution">
    <text evidence="2">The sequence shown here is derived from an EMBL/GenBank/DDBJ whole genome shotgun (WGS) entry which is preliminary data.</text>
</comment>
<sequence>MTTLEIKANSGEFCSKLNAGVKKMTKSNHKIILPDAILEKLKVKKGDKVKLSYSHYPAGKIVIEPVTQTDYHTNISPLRFFLPALFFTVLFGGYFYIRGQEPINLAGNESIASLTILLGTLSGSLVFASFYLKDRKLIQSWLGEKLYWRSFLTIMLSFVLILAISLLSFFWLLELLFEGAAFDLLTSSFIFLLFCSVVNYFMLYAESRLSPAVIFILFVCVIIGGALASMITNSNKHWWEHNVSFLGTSQASSSWQFNLTLITSALLLAALIDFIFAALDQKFGRNRRLFILHILLTAFAVCLGGVGLFANNGRGLLHELHTQAASLMVYLLLIIIALVGILLPQMEPTFKHLSYAIGASLLGASLLFSPIGYLSLTAFELIAFVLSFSWLLLLLQQLQAMISTQKKHYEVVIK</sequence>
<dbReference type="STRING" id="1423801.FD50_GL001542"/>
<feature type="transmembrane region" description="Helical" evidence="1">
    <location>
        <begin position="381"/>
        <end position="398"/>
    </location>
</feature>
<dbReference type="PATRIC" id="fig|1423801.4.peg.1580"/>
<name>A0A0R1UXW0_9LACO</name>
<evidence type="ECO:0000313" key="2">
    <source>
        <dbReference type="EMBL" id="KRL97556.1"/>
    </source>
</evidence>
<feature type="transmembrane region" description="Helical" evidence="1">
    <location>
        <begin position="111"/>
        <end position="132"/>
    </location>
</feature>
<dbReference type="EMBL" id="AZFQ01000052">
    <property type="protein sequence ID" value="KRL97556.1"/>
    <property type="molecule type" value="Genomic_DNA"/>
</dbReference>
<proteinExistence type="predicted"/>
<feature type="transmembrane region" description="Helical" evidence="1">
    <location>
        <begin position="184"/>
        <end position="205"/>
    </location>
</feature>
<feature type="transmembrane region" description="Helical" evidence="1">
    <location>
        <begin position="322"/>
        <end position="343"/>
    </location>
</feature>
<protein>
    <submittedName>
        <fullName evidence="2">Transcriptional regulator</fullName>
    </submittedName>
</protein>
<keyword evidence="1" id="KW-0472">Membrane</keyword>
<feature type="transmembrane region" description="Helical" evidence="1">
    <location>
        <begin position="80"/>
        <end position="99"/>
    </location>
</feature>